<evidence type="ECO:0000313" key="1">
    <source>
        <dbReference type="EMBL" id="KAK4303317.1"/>
    </source>
</evidence>
<reference evidence="1" key="1">
    <citation type="submission" date="2023-11" db="EMBL/GenBank/DDBJ databases">
        <title>Genome assemblies of two species of porcelain crab, Petrolisthes cinctipes and Petrolisthes manimaculis (Anomura: Porcellanidae).</title>
        <authorList>
            <person name="Angst P."/>
        </authorList>
    </citation>
    <scope>NUCLEOTIDE SEQUENCE</scope>
    <source>
        <strain evidence="1">PB745_02</strain>
        <tissue evidence="1">Gill</tissue>
    </source>
</reference>
<dbReference type="InterPro" id="IPR011011">
    <property type="entry name" value="Znf_FYVE_PHD"/>
</dbReference>
<gene>
    <name evidence="1" type="ORF">Pmani_024660</name>
</gene>
<organism evidence="1 2">
    <name type="scientific">Petrolisthes manimaculis</name>
    <dbReference type="NCBI Taxonomy" id="1843537"/>
    <lineage>
        <taxon>Eukaryota</taxon>
        <taxon>Metazoa</taxon>
        <taxon>Ecdysozoa</taxon>
        <taxon>Arthropoda</taxon>
        <taxon>Crustacea</taxon>
        <taxon>Multicrustacea</taxon>
        <taxon>Malacostraca</taxon>
        <taxon>Eumalacostraca</taxon>
        <taxon>Eucarida</taxon>
        <taxon>Decapoda</taxon>
        <taxon>Pleocyemata</taxon>
        <taxon>Anomura</taxon>
        <taxon>Galatheoidea</taxon>
        <taxon>Porcellanidae</taxon>
        <taxon>Petrolisthes</taxon>
    </lineage>
</organism>
<dbReference type="EMBL" id="JAWZYT010002603">
    <property type="protein sequence ID" value="KAK4303317.1"/>
    <property type="molecule type" value="Genomic_DNA"/>
</dbReference>
<name>A0AAE1TZ49_9EUCA</name>
<keyword evidence="2" id="KW-1185">Reference proteome</keyword>
<protein>
    <submittedName>
        <fullName evidence="1">Uncharacterized protein</fullName>
    </submittedName>
</protein>
<comment type="caution">
    <text evidence="1">The sequence shown here is derived from an EMBL/GenBank/DDBJ whole genome shotgun (WGS) entry which is preliminary data.</text>
</comment>
<dbReference type="Proteomes" id="UP001292094">
    <property type="component" value="Unassembled WGS sequence"/>
</dbReference>
<dbReference type="AlphaFoldDB" id="A0AAE1TZ49"/>
<proteinExistence type="predicted"/>
<dbReference type="InterPro" id="IPR013083">
    <property type="entry name" value="Znf_RING/FYVE/PHD"/>
</dbReference>
<accession>A0AAE1TZ49</accession>
<dbReference type="Gene3D" id="3.30.40.10">
    <property type="entry name" value="Zinc/RING finger domain, C3HC4 (zinc finger)"/>
    <property type="match status" value="1"/>
</dbReference>
<evidence type="ECO:0000313" key="2">
    <source>
        <dbReference type="Proteomes" id="UP001292094"/>
    </source>
</evidence>
<dbReference type="SUPFAM" id="SSF57903">
    <property type="entry name" value="FYVE/PHD zinc finger"/>
    <property type="match status" value="1"/>
</dbReference>
<sequence>MSDQVRCLACDNVVADHHQAIDCDSCGGWQHRGCETAPLIFSTWMESEDINPAAAHTVADEELELPILWDPGHEQYCTAGHYTSNVTTNQLNCR</sequence>